<protein>
    <submittedName>
        <fullName evidence="2">Uncharacterized protein</fullName>
    </submittedName>
</protein>
<feature type="compositionally biased region" description="Basic and acidic residues" evidence="1">
    <location>
        <begin position="199"/>
        <end position="232"/>
    </location>
</feature>
<evidence type="ECO:0000256" key="1">
    <source>
        <dbReference type="SAM" id="MobiDB-lite"/>
    </source>
</evidence>
<gene>
    <name evidence="2" type="ORF">M011DRAFT_472550</name>
</gene>
<dbReference type="PANTHER" id="PTHR38489">
    <property type="entry name" value="HISTONE CHAPERONE DOMAIN-CONTAINING PROTEIN"/>
    <property type="match status" value="1"/>
</dbReference>
<feature type="compositionally biased region" description="Basic residues" evidence="1">
    <location>
        <begin position="1"/>
        <end position="10"/>
    </location>
</feature>
<accession>A0A6A6UYH8</accession>
<sequence>MDSTNSKKRTRDSESYPHRRTRHKLSSDISPSHELSGALPLRPSEPALSDSESNLSESSEDPSSESSIDDGEDDSEDTDDSSDRGSASAHSTPDDAHADEDIINLRANRGEKPPMRLDKNDLGPDIRDFLKDFLPQLKAANEELEAERRAGTLRDREIEVHDDAEDHYIEMDLGLGVLEERDSDAAGASGSSSASSSDTEEHKKADVMGKLLGRREPAEKASIEEIDETDAK</sequence>
<feature type="region of interest" description="Disordered" evidence="1">
    <location>
        <begin position="180"/>
        <end position="232"/>
    </location>
</feature>
<feature type="region of interest" description="Disordered" evidence="1">
    <location>
        <begin position="1"/>
        <end position="126"/>
    </location>
</feature>
<dbReference type="Proteomes" id="UP000799440">
    <property type="component" value="Unassembled WGS sequence"/>
</dbReference>
<dbReference type="InterPro" id="IPR027921">
    <property type="entry name" value="NOPCHAP1"/>
</dbReference>
<dbReference type="OrthoDB" id="1112980at2759"/>
<dbReference type="GO" id="GO:0000492">
    <property type="term" value="P:box C/D snoRNP assembly"/>
    <property type="evidence" value="ECO:0007669"/>
    <property type="project" value="InterPro"/>
</dbReference>
<proteinExistence type="predicted"/>
<feature type="compositionally biased region" description="Basic and acidic residues" evidence="1">
    <location>
        <begin position="108"/>
        <end position="126"/>
    </location>
</feature>
<dbReference type="EMBL" id="MU006616">
    <property type="protein sequence ID" value="KAF2742057.1"/>
    <property type="molecule type" value="Genomic_DNA"/>
</dbReference>
<organism evidence="2 3">
    <name type="scientific">Sporormia fimetaria CBS 119925</name>
    <dbReference type="NCBI Taxonomy" id="1340428"/>
    <lineage>
        <taxon>Eukaryota</taxon>
        <taxon>Fungi</taxon>
        <taxon>Dikarya</taxon>
        <taxon>Ascomycota</taxon>
        <taxon>Pezizomycotina</taxon>
        <taxon>Dothideomycetes</taxon>
        <taxon>Pleosporomycetidae</taxon>
        <taxon>Pleosporales</taxon>
        <taxon>Sporormiaceae</taxon>
        <taxon>Sporormia</taxon>
    </lineage>
</organism>
<feature type="compositionally biased region" description="Acidic residues" evidence="1">
    <location>
        <begin position="58"/>
        <end position="80"/>
    </location>
</feature>
<dbReference type="PANTHER" id="PTHR38489:SF1">
    <property type="entry name" value="HISTONE CHAPERONE DOMAIN-CONTAINING PROTEIN"/>
    <property type="match status" value="1"/>
</dbReference>
<evidence type="ECO:0000313" key="3">
    <source>
        <dbReference type="Proteomes" id="UP000799440"/>
    </source>
</evidence>
<dbReference type="AlphaFoldDB" id="A0A6A6UYH8"/>
<name>A0A6A6UYH8_9PLEO</name>
<feature type="compositionally biased region" description="Low complexity" evidence="1">
    <location>
        <begin position="185"/>
        <end position="197"/>
    </location>
</feature>
<keyword evidence="3" id="KW-1185">Reference proteome</keyword>
<evidence type="ECO:0000313" key="2">
    <source>
        <dbReference type="EMBL" id="KAF2742057.1"/>
    </source>
</evidence>
<dbReference type="Pfam" id="PF15370">
    <property type="entry name" value="NOPCHAP1"/>
    <property type="match status" value="1"/>
</dbReference>
<reference evidence="2" key="1">
    <citation type="journal article" date="2020" name="Stud. Mycol.">
        <title>101 Dothideomycetes genomes: a test case for predicting lifestyles and emergence of pathogens.</title>
        <authorList>
            <person name="Haridas S."/>
            <person name="Albert R."/>
            <person name="Binder M."/>
            <person name="Bloem J."/>
            <person name="Labutti K."/>
            <person name="Salamov A."/>
            <person name="Andreopoulos B."/>
            <person name="Baker S."/>
            <person name="Barry K."/>
            <person name="Bills G."/>
            <person name="Bluhm B."/>
            <person name="Cannon C."/>
            <person name="Castanera R."/>
            <person name="Culley D."/>
            <person name="Daum C."/>
            <person name="Ezra D."/>
            <person name="Gonzalez J."/>
            <person name="Henrissat B."/>
            <person name="Kuo A."/>
            <person name="Liang C."/>
            <person name="Lipzen A."/>
            <person name="Lutzoni F."/>
            <person name="Magnuson J."/>
            <person name="Mondo S."/>
            <person name="Nolan M."/>
            <person name="Ohm R."/>
            <person name="Pangilinan J."/>
            <person name="Park H.-J."/>
            <person name="Ramirez L."/>
            <person name="Alfaro M."/>
            <person name="Sun H."/>
            <person name="Tritt A."/>
            <person name="Yoshinaga Y."/>
            <person name="Zwiers L.-H."/>
            <person name="Turgeon B."/>
            <person name="Goodwin S."/>
            <person name="Spatafora J."/>
            <person name="Crous P."/>
            <person name="Grigoriev I."/>
        </authorList>
    </citation>
    <scope>NUCLEOTIDE SEQUENCE</scope>
    <source>
        <strain evidence="2">CBS 119925</strain>
    </source>
</reference>